<dbReference type="Proteomes" id="UP000230821">
    <property type="component" value="Unassembled WGS sequence"/>
</dbReference>
<dbReference type="AlphaFoldDB" id="A0A2G6K8N1"/>
<protein>
    <submittedName>
        <fullName evidence="1">Uncharacterized protein</fullName>
    </submittedName>
</protein>
<name>A0A2G6K8N1_9BACT</name>
<accession>A0A2G6K8N1</accession>
<gene>
    <name evidence="1" type="ORF">CSA56_16505</name>
</gene>
<sequence length="102" mass="12044">MLNLELHIQPQTEQRLKAILASTPDEETFAQNIIAYQVAELRKGALNIRLDLKQFEEKYHQSTEEFYQQFEQGQTDDSEDTMLWAGLYEMLQDNEHRLEALI</sequence>
<organism evidence="1 2">
    <name type="scientific">candidate division KSB3 bacterium</name>
    <dbReference type="NCBI Taxonomy" id="2044937"/>
    <lineage>
        <taxon>Bacteria</taxon>
        <taxon>candidate division KSB3</taxon>
    </lineage>
</organism>
<dbReference type="EMBL" id="PDSK01000118">
    <property type="protein sequence ID" value="PIE32068.1"/>
    <property type="molecule type" value="Genomic_DNA"/>
</dbReference>
<evidence type="ECO:0000313" key="2">
    <source>
        <dbReference type="Proteomes" id="UP000230821"/>
    </source>
</evidence>
<evidence type="ECO:0000313" key="1">
    <source>
        <dbReference type="EMBL" id="PIE32068.1"/>
    </source>
</evidence>
<proteinExistence type="predicted"/>
<comment type="caution">
    <text evidence="1">The sequence shown here is derived from an EMBL/GenBank/DDBJ whole genome shotgun (WGS) entry which is preliminary data.</text>
</comment>
<reference evidence="1 2" key="1">
    <citation type="submission" date="2017-10" db="EMBL/GenBank/DDBJ databases">
        <title>Novel microbial diversity and functional potential in the marine mammal oral microbiome.</title>
        <authorList>
            <person name="Dudek N.K."/>
            <person name="Sun C.L."/>
            <person name="Burstein D."/>
            <person name="Kantor R.S."/>
            <person name="Aliaga Goltsman D.S."/>
            <person name="Bik E.M."/>
            <person name="Thomas B.C."/>
            <person name="Banfield J.F."/>
            <person name="Relman D.A."/>
        </authorList>
    </citation>
    <scope>NUCLEOTIDE SEQUENCE [LARGE SCALE GENOMIC DNA]</scope>
    <source>
        <strain evidence="1">DOLJORAL78_47_16</strain>
    </source>
</reference>